<sequence>MKLKFTWPMGIIIALVSFIIFILSFVYKAHFVNKYDHHLVSEDYYKDELNYQKEIDQQNKGIALNENISIKKTIDGLLINFPEEFEPSAISGTIFFQRLSNGKIDFELPIKLETNNYLIKKETLVQGRWDVKIEWNVAENKYLFKEKIMY</sequence>
<keyword evidence="1" id="KW-0812">Transmembrane</keyword>
<organism evidence="2 3">
    <name type="scientific">Gramella jeungdoensis</name>
    <dbReference type="NCBI Taxonomy" id="708091"/>
    <lineage>
        <taxon>Bacteria</taxon>
        <taxon>Pseudomonadati</taxon>
        <taxon>Bacteroidota</taxon>
        <taxon>Flavobacteriia</taxon>
        <taxon>Flavobacteriales</taxon>
        <taxon>Flavobacteriaceae</taxon>
        <taxon>Christiangramia</taxon>
    </lineage>
</organism>
<evidence type="ECO:0000313" key="2">
    <source>
        <dbReference type="EMBL" id="TEW76989.1"/>
    </source>
</evidence>
<keyword evidence="1" id="KW-0472">Membrane</keyword>
<comment type="caution">
    <text evidence="2">The sequence shown here is derived from an EMBL/GenBank/DDBJ whole genome shotgun (WGS) entry which is preliminary data.</text>
</comment>
<accession>A0A4Y8AWY5</accession>
<dbReference type="EMBL" id="SNQI01000001">
    <property type="protein sequence ID" value="TEW76989.1"/>
    <property type="molecule type" value="Genomic_DNA"/>
</dbReference>
<dbReference type="AlphaFoldDB" id="A0A4Y8AWY5"/>
<proteinExistence type="predicted"/>
<keyword evidence="1" id="KW-1133">Transmembrane helix</keyword>
<dbReference type="InterPro" id="IPR008620">
    <property type="entry name" value="FixH"/>
</dbReference>
<feature type="transmembrane region" description="Helical" evidence="1">
    <location>
        <begin position="6"/>
        <end position="27"/>
    </location>
</feature>
<keyword evidence="3" id="KW-1185">Reference proteome</keyword>
<protein>
    <submittedName>
        <fullName evidence="2">Cytochrome C oxidase Cbb3</fullName>
    </submittedName>
</protein>
<name>A0A4Y8AWY5_9FLAO</name>
<dbReference type="RefSeq" id="WP_134246997.1">
    <property type="nucleotide sequence ID" value="NZ_SNQI01000001.1"/>
</dbReference>
<reference evidence="2 3" key="1">
    <citation type="journal article" date="2011" name="J. Microbiol.">
        <title>Gramella jeungdoensis sp. nov., isolated from a solar saltern in Korea.</title>
        <authorList>
            <person name="Joung Y."/>
            <person name="Kim H."/>
            <person name="Jang T."/>
            <person name="Ahn T.S."/>
            <person name="Joh K."/>
        </authorList>
    </citation>
    <scope>NUCLEOTIDE SEQUENCE [LARGE SCALE GENOMIC DNA]</scope>
    <source>
        <strain evidence="2 3">KCTC 23123</strain>
    </source>
</reference>
<dbReference type="Proteomes" id="UP000298517">
    <property type="component" value="Unassembled WGS sequence"/>
</dbReference>
<dbReference type="OrthoDB" id="1493774at2"/>
<gene>
    <name evidence="2" type="ORF">E2488_03825</name>
</gene>
<evidence type="ECO:0000256" key="1">
    <source>
        <dbReference type="SAM" id="Phobius"/>
    </source>
</evidence>
<evidence type="ECO:0000313" key="3">
    <source>
        <dbReference type="Proteomes" id="UP000298517"/>
    </source>
</evidence>
<dbReference type="Pfam" id="PF05751">
    <property type="entry name" value="FixH"/>
    <property type="match status" value="1"/>
</dbReference>